<reference evidence="3 4" key="1">
    <citation type="submission" date="2020-08" db="EMBL/GenBank/DDBJ databases">
        <title>Sequencing the genomes of 1000 actinobacteria strains.</title>
        <authorList>
            <person name="Klenk H.-P."/>
        </authorList>
    </citation>
    <scope>NUCLEOTIDE SEQUENCE [LARGE SCALE GENOMIC DNA]</scope>
    <source>
        <strain evidence="3 4">DSM 43023</strain>
    </source>
</reference>
<feature type="region of interest" description="Disordered" evidence="1">
    <location>
        <begin position="32"/>
        <end position="57"/>
    </location>
</feature>
<dbReference type="EMBL" id="JACHJU010000001">
    <property type="protein sequence ID" value="MBB4939331.1"/>
    <property type="molecule type" value="Genomic_DNA"/>
</dbReference>
<proteinExistence type="predicted"/>
<gene>
    <name evidence="3" type="ORF">FHR32_003636</name>
</gene>
<dbReference type="Proteomes" id="UP000534286">
    <property type="component" value="Unassembled WGS sequence"/>
</dbReference>
<evidence type="ECO:0000313" key="4">
    <source>
        <dbReference type="Proteomes" id="UP000534286"/>
    </source>
</evidence>
<dbReference type="AlphaFoldDB" id="A0A7W7W9W0"/>
<feature type="compositionally biased region" description="Low complexity" evidence="1">
    <location>
        <begin position="32"/>
        <end position="51"/>
    </location>
</feature>
<organism evidence="3 4">
    <name type="scientific">Streptosporangium album</name>
    <dbReference type="NCBI Taxonomy" id="47479"/>
    <lineage>
        <taxon>Bacteria</taxon>
        <taxon>Bacillati</taxon>
        <taxon>Actinomycetota</taxon>
        <taxon>Actinomycetes</taxon>
        <taxon>Streptosporangiales</taxon>
        <taxon>Streptosporangiaceae</taxon>
        <taxon>Streptosporangium</taxon>
    </lineage>
</organism>
<sequence length="57" mass="5710">MKNSPAALALPALVAVPVPVAQAAAAPQFSYGEASMPPAAAPTWTASTRPALPTQPR</sequence>
<evidence type="ECO:0000256" key="1">
    <source>
        <dbReference type="SAM" id="MobiDB-lite"/>
    </source>
</evidence>
<protein>
    <submittedName>
        <fullName evidence="3">Uncharacterized protein</fullName>
    </submittedName>
</protein>
<evidence type="ECO:0000256" key="2">
    <source>
        <dbReference type="SAM" id="SignalP"/>
    </source>
</evidence>
<comment type="caution">
    <text evidence="3">The sequence shown here is derived from an EMBL/GenBank/DDBJ whole genome shotgun (WGS) entry which is preliminary data.</text>
</comment>
<name>A0A7W7W9W0_9ACTN</name>
<accession>A0A7W7W9W0</accession>
<dbReference type="RefSeq" id="WP_184755341.1">
    <property type="nucleotide sequence ID" value="NZ_BAABEK010000031.1"/>
</dbReference>
<keyword evidence="4" id="KW-1185">Reference proteome</keyword>
<feature type="chain" id="PRO_5031472124" evidence="2">
    <location>
        <begin position="24"/>
        <end position="57"/>
    </location>
</feature>
<evidence type="ECO:0000313" key="3">
    <source>
        <dbReference type="EMBL" id="MBB4939331.1"/>
    </source>
</evidence>
<feature type="signal peptide" evidence="2">
    <location>
        <begin position="1"/>
        <end position="23"/>
    </location>
</feature>
<keyword evidence="2" id="KW-0732">Signal</keyword>